<reference evidence="2" key="1">
    <citation type="submission" date="2009-08" db="EMBL/GenBank/DDBJ databases">
        <authorList>
            <person name="Weinstock G."/>
            <person name="Sodergren E."/>
            <person name="Clifton S."/>
            <person name="Fulton L."/>
            <person name="Fulton B."/>
            <person name="Courtney L."/>
            <person name="Fronick C."/>
            <person name="Harrison M."/>
            <person name="Strong C."/>
            <person name="Farmer C."/>
            <person name="Delahaunty K."/>
            <person name="Markovic C."/>
            <person name="Hall O."/>
            <person name="Minx P."/>
            <person name="Tomlinson C."/>
            <person name="Mitreva M."/>
            <person name="Nelson J."/>
            <person name="Hou S."/>
            <person name="Wollam A."/>
            <person name="Pepin K.H."/>
            <person name="Johnson M."/>
            <person name="Bhonagiri V."/>
            <person name="Nash W.E."/>
            <person name="Warren W."/>
            <person name="Chinwalla A."/>
            <person name="Mardis E.R."/>
            <person name="Wilson R.K."/>
        </authorList>
    </citation>
    <scope>NUCLEOTIDE SEQUENCE [LARGE SCALE GENOMIC DNA]</scope>
    <source>
        <strain evidence="2">A2-165</strain>
    </source>
</reference>
<sequence>MQCSTSARRGTAWSRTSPVQSSDAAKSGRTLFFAAGIFTLPFSGRPPVTTIRSSMSVPPFRKRYLTVCKTGPECEADKFVL</sequence>
<organism evidence="2 3">
    <name type="scientific">Faecalibacterium duncaniae (strain DSM 17677 / JCM 31915 / A2-165)</name>
    <name type="common">Faecalibacterium prausnitzii</name>
    <dbReference type="NCBI Taxonomy" id="411483"/>
    <lineage>
        <taxon>Bacteria</taxon>
        <taxon>Bacillati</taxon>
        <taxon>Bacillota</taxon>
        <taxon>Clostridia</taxon>
        <taxon>Eubacteriales</taxon>
        <taxon>Oscillospiraceae</taxon>
        <taxon>Faecalibacterium</taxon>
    </lineage>
</organism>
<dbReference type="HOGENOM" id="CLU_2568787_0_0_9"/>
<feature type="region of interest" description="Disordered" evidence="1">
    <location>
        <begin position="1"/>
        <end position="24"/>
    </location>
</feature>
<comment type="caution">
    <text evidence="2">The sequence shown here is derived from an EMBL/GenBank/DDBJ whole genome shotgun (WGS) entry which is preliminary data.</text>
</comment>
<gene>
    <name evidence="2" type="ORF">FAEPRAA2165_03189</name>
</gene>
<evidence type="ECO:0000313" key="3">
    <source>
        <dbReference type="Proteomes" id="UP000004619"/>
    </source>
</evidence>
<evidence type="ECO:0000313" key="2">
    <source>
        <dbReference type="EMBL" id="EEU95210.1"/>
    </source>
</evidence>
<dbReference type="STRING" id="411483.FAEPRAA2165_03189"/>
<evidence type="ECO:0000256" key="1">
    <source>
        <dbReference type="SAM" id="MobiDB-lite"/>
    </source>
</evidence>
<proteinExistence type="predicted"/>
<dbReference type="AlphaFoldDB" id="C7HA35"/>
<accession>C7HA35</accession>
<name>C7HA35_FAED2</name>
<keyword evidence="3" id="KW-1185">Reference proteome</keyword>
<dbReference type="EMBL" id="ACOP02000085">
    <property type="protein sequence ID" value="EEU95210.1"/>
    <property type="molecule type" value="Genomic_DNA"/>
</dbReference>
<protein>
    <submittedName>
        <fullName evidence="2">Uncharacterized protein</fullName>
    </submittedName>
</protein>
<dbReference type="Proteomes" id="UP000004619">
    <property type="component" value="Unassembled WGS sequence"/>
</dbReference>